<dbReference type="PRINTS" id="PR00111">
    <property type="entry name" value="ABHYDROLASE"/>
</dbReference>
<dbReference type="SUPFAM" id="SSF53474">
    <property type="entry name" value="alpha/beta-Hydrolases"/>
    <property type="match status" value="1"/>
</dbReference>
<dbReference type="InterPro" id="IPR000073">
    <property type="entry name" value="AB_hydrolase_1"/>
</dbReference>
<dbReference type="OrthoDB" id="252464at2"/>
<keyword evidence="2" id="KW-0378">Hydrolase</keyword>
<proteinExistence type="predicted"/>
<dbReference type="InterPro" id="IPR029058">
    <property type="entry name" value="AB_hydrolase_fold"/>
</dbReference>
<dbReference type="RefSeq" id="WP_068701799.1">
    <property type="nucleotide sequence ID" value="NZ_MAKX01000001.1"/>
</dbReference>
<dbReference type="EMBL" id="MAKX01000001">
    <property type="protein sequence ID" value="OCK43440.1"/>
    <property type="molecule type" value="Genomic_DNA"/>
</dbReference>
<dbReference type="PANTHER" id="PTHR43798">
    <property type="entry name" value="MONOACYLGLYCEROL LIPASE"/>
    <property type="match status" value="1"/>
</dbReference>
<name>A0A1B9Y0X0_9FLAO</name>
<dbReference type="AlphaFoldDB" id="A0A1B9Y0X0"/>
<gene>
    <name evidence="2" type="ORF">BA195_01690</name>
</gene>
<feature type="domain" description="AB hydrolase-1" evidence="1">
    <location>
        <begin position="22"/>
        <end position="245"/>
    </location>
</feature>
<dbReference type="Pfam" id="PF00561">
    <property type="entry name" value="Abhydrolase_1"/>
    <property type="match status" value="1"/>
</dbReference>
<dbReference type="Proteomes" id="UP000093186">
    <property type="component" value="Unassembled WGS sequence"/>
</dbReference>
<dbReference type="STRING" id="447689.BA195_01690"/>
<reference evidence="2 3" key="1">
    <citation type="submission" date="2016-06" db="EMBL/GenBank/DDBJ databases">
        <title>Draft Genome Sequence of Tenacibaculum soleae UCD-KL19.</title>
        <authorList>
            <person name="Eisen J.A."/>
            <person name="Coil D.A."/>
            <person name="Lujan K.M."/>
        </authorList>
    </citation>
    <scope>NUCLEOTIDE SEQUENCE [LARGE SCALE GENOMIC DNA]</scope>
    <source>
        <strain evidence="2 3">UCD-KL19</strain>
    </source>
</reference>
<dbReference type="Gene3D" id="3.40.50.1820">
    <property type="entry name" value="alpha/beta hydrolase"/>
    <property type="match status" value="1"/>
</dbReference>
<accession>A0A1B9Y0X0</accession>
<comment type="caution">
    <text evidence="2">The sequence shown here is derived from an EMBL/GenBank/DDBJ whole genome shotgun (WGS) entry which is preliminary data.</text>
</comment>
<evidence type="ECO:0000259" key="1">
    <source>
        <dbReference type="Pfam" id="PF00561"/>
    </source>
</evidence>
<keyword evidence="3" id="KW-1185">Reference proteome</keyword>
<sequence length="258" mass="29056">MEKILIYKNSKIAYSDVGKGSAVVLLHGFLESSTIWNDIKGELIKKNRVICIDLLGHGNTDSIGYVHTMDDMAMAVKEVLNTLLLRKFYMIGHSMGGYVSLAFAELYPKNIKGICLLNSTAQADSNERKSLRLRACEMAKVNYDNLVKMSVANLFTLQTREQFSVKIAEVKKIAKQTSVQGYIAATKGMQLRENKEATIQTIDKRLIIVGKKDTVLNYQSVIEEAARTKTPFIELPNGHMSYIEDKEILIEVLKRFIN</sequence>
<protein>
    <submittedName>
        <fullName evidence="2">Alpha/beta hydrolase</fullName>
    </submittedName>
</protein>
<dbReference type="GO" id="GO:0016787">
    <property type="term" value="F:hydrolase activity"/>
    <property type="evidence" value="ECO:0007669"/>
    <property type="project" value="UniProtKB-KW"/>
</dbReference>
<evidence type="ECO:0000313" key="3">
    <source>
        <dbReference type="Proteomes" id="UP000093186"/>
    </source>
</evidence>
<evidence type="ECO:0000313" key="2">
    <source>
        <dbReference type="EMBL" id="OCK43440.1"/>
    </source>
</evidence>
<dbReference type="InterPro" id="IPR050266">
    <property type="entry name" value="AB_hydrolase_sf"/>
</dbReference>
<organism evidence="2 3">
    <name type="scientific">Tenacibaculum soleae</name>
    <dbReference type="NCBI Taxonomy" id="447689"/>
    <lineage>
        <taxon>Bacteria</taxon>
        <taxon>Pseudomonadati</taxon>
        <taxon>Bacteroidota</taxon>
        <taxon>Flavobacteriia</taxon>
        <taxon>Flavobacteriales</taxon>
        <taxon>Flavobacteriaceae</taxon>
        <taxon>Tenacibaculum</taxon>
    </lineage>
</organism>